<comment type="caution">
    <text evidence="5">The sequence shown here is derived from an EMBL/GenBank/DDBJ whole genome shotgun (WGS) entry which is preliminary data.</text>
</comment>
<evidence type="ECO:0000313" key="5">
    <source>
        <dbReference type="EMBL" id="TMV07328.1"/>
    </source>
</evidence>
<dbReference type="PROSITE" id="PS51755">
    <property type="entry name" value="OMPR_PHOB"/>
    <property type="match status" value="1"/>
</dbReference>
<evidence type="ECO:0000256" key="3">
    <source>
        <dbReference type="SAM" id="MobiDB-lite"/>
    </source>
</evidence>
<feature type="DNA-binding region" description="OmpR/PhoB-type" evidence="2">
    <location>
        <begin position="129"/>
        <end position="234"/>
    </location>
</feature>
<name>A0ABY2WX22_9RHOB</name>
<dbReference type="InterPro" id="IPR036388">
    <property type="entry name" value="WH-like_DNA-bd_sf"/>
</dbReference>
<dbReference type="EMBL" id="VCPC01000010">
    <property type="protein sequence ID" value="TMV07328.1"/>
    <property type="molecule type" value="Genomic_DNA"/>
</dbReference>
<reference evidence="5 6" key="1">
    <citation type="submission" date="2019-05" db="EMBL/GenBank/DDBJ databases">
        <title>Marivita sp. nov. isolated from sea sediment.</title>
        <authorList>
            <person name="Kim W."/>
        </authorList>
    </citation>
    <scope>NUCLEOTIDE SEQUENCE [LARGE SCALE GENOMIC DNA]</scope>
    <source>
        <strain evidence="5 6">CAU 1492</strain>
    </source>
</reference>
<organism evidence="5 6">
    <name type="scientific">Arenibacterium halophilum</name>
    <dbReference type="NCBI Taxonomy" id="2583821"/>
    <lineage>
        <taxon>Bacteria</taxon>
        <taxon>Pseudomonadati</taxon>
        <taxon>Pseudomonadota</taxon>
        <taxon>Alphaproteobacteria</taxon>
        <taxon>Rhodobacterales</taxon>
        <taxon>Paracoccaceae</taxon>
        <taxon>Arenibacterium</taxon>
    </lineage>
</organism>
<sequence length="236" mass="25901">MGRRHDRLALLRRHRCRRPEIPHAIGAQRCPSSTICKSFPSTASMARRTPRRWSWSMPAVDRWPSRPTWEMAPGSRSRAAPSPRIPPSTSRSATAGSASPRLKAPPTASPCVEVRSMGMAVHEIVEAMRPAEAIDYLLSIIEASPAVAPQAPDPTAAFELTERQRRFLRALMAAGGRAVTYEALSYACYFDAPTDGDVPSDATLRYLAGRVRKQLPASFGQIVNLHGVGYRFQHAG</sequence>
<gene>
    <name evidence="5" type="ORF">FGK64_22005</name>
</gene>
<evidence type="ECO:0000313" key="6">
    <source>
        <dbReference type="Proteomes" id="UP001191082"/>
    </source>
</evidence>
<dbReference type="Gene3D" id="1.10.10.10">
    <property type="entry name" value="Winged helix-like DNA-binding domain superfamily/Winged helix DNA-binding domain"/>
    <property type="match status" value="1"/>
</dbReference>
<dbReference type="InterPro" id="IPR016032">
    <property type="entry name" value="Sig_transdc_resp-reg_C-effctor"/>
</dbReference>
<dbReference type="Proteomes" id="UP001191082">
    <property type="component" value="Unassembled WGS sequence"/>
</dbReference>
<dbReference type="SUPFAM" id="SSF46894">
    <property type="entry name" value="C-terminal effector domain of the bipartite response regulators"/>
    <property type="match status" value="1"/>
</dbReference>
<feature type="domain" description="OmpR/PhoB-type" evidence="4">
    <location>
        <begin position="129"/>
        <end position="234"/>
    </location>
</feature>
<keyword evidence="1 2" id="KW-0238">DNA-binding</keyword>
<dbReference type="SMART" id="SM00862">
    <property type="entry name" value="Trans_reg_C"/>
    <property type="match status" value="1"/>
</dbReference>
<evidence type="ECO:0000256" key="1">
    <source>
        <dbReference type="ARBA" id="ARBA00023125"/>
    </source>
</evidence>
<proteinExistence type="predicted"/>
<keyword evidence="6" id="KW-1185">Reference proteome</keyword>
<accession>A0ABY2WX22</accession>
<feature type="region of interest" description="Disordered" evidence="3">
    <location>
        <begin position="64"/>
        <end position="109"/>
    </location>
</feature>
<evidence type="ECO:0000256" key="2">
    <source>
        <dbReference type="PROSITE-ProRule" id="PRU01091"/>
    </source>
</evidence>
<protein>
    <recommendedName>
        <fullName evidence="4">OmpR/PhoB-type domain-containing protein</fullName>
    </recommendedName>
</protein>
<feature type="compositionally biased region" description="Low complexity" evidence="3">
    <location>
        <begin position="72"/>
        <end position="101"/>
    </location>
</feature>
<dbReference type="InterPro" id="IPR001867">
    <property type="entry name" value="OmpR/PhoB-type_DNA-bd"/>
</dbReference>
<evidence type="ECO:0000259" key="4">
    <source>
        <dbReference type="PROSITE" id="PS51755"/>
    </source>
</evidence>